<feature type="region of interest" description="Disordered" evidence="1">
    <location>
        <begin position="101"/>
        <end position="128"/>
    </location>
</feature>
<dbReference type="AlphaFoldDB" id="A0AAN6KD66"/>
<gene>
    <name evidence="2" type="ORF">LTR91_013808</name>
</gene>
<name>A0AAN6KD66_9PEZI</name>
<evidence type="ECO:0000256" key="1">
    <source>
        <dbReference type="SAM" id="MobiDB-lite"/>
    </source>
</evidence>
<feature type="region of interest" description="Disordered" evidence="1">
    <location>
        <begin position="53"/>
        <end position="89"/>
    </location>
</feature>
<protein>
    <submittedName>
        <fullName evidence="2">Uncharacterized protein</fullName>
    </submittedName>
</protein>
<keyword evidence="3" id="KW-1185">Reference proteome</keyword>
<evidence type="ECO:0000313" key="2">
    <source>
        <dbReference type="EMBL" id="KAK0976103.1"/>
    </source>
</evidence>
<comment type="caution">
    <text evidence="2">The sequence shown here is derived from an EMBL/GenBank/DDBJ whole genome shotgun (WGS) entry which is preliminary data.</text>
</comment>
<organism evidence="2 3">
    <name type="scientific">Friedmanniomyces endolithicus</name>
    <dbReference type="NCBI Taxonomy" id="329885"/>
    <lineage>
        <taxon>Eukaryota</taxon>
        <taxon>Fungi</taxon>
        <taxon>Dikarya</taxon>
        <taxon>Ascomycota</taxon>
        <taxon>Pezizomycotina</taxon>
        <taxon>Dothideomycetes</taxon>
        <taxon>Dothideomycetidae</taxon>
        <taxon>Mycosphaerellales</taxon>
        <taxon>Teratosphaeriaceae</taxon>
        <taxon>Friedmanniomyces</taxon>
    </lineage>
</organism>
<feature type="region of interest" description="Disordered" evidence="1">
    <location>
        <begin position="1"/>
        <end position="23"/>
    </location>
</feature>
<proteinExistence type="predicted"/>
<dbReference type="Proteomes" id="UP001175353">
    <property type="component" value="Unassembled WGS sequence"/>
</dbReference>
<accession>A0AAN6KD66</accession>
<evidence type="ECO:0000313" key="3">
    <source>
        <dbReference type="Proteomes" id="UP001175353"/>
    </source>
</evidence>
<sequence length="133" mass="14552">MSTSPTQEKAATPGTPFPRTHPPFTVTMMQALRSTRPPATTHTQRLAATFHSTAIPKIQDKPADQQDPLTVAAKTKAEEHQGPKKKTQAQLDEELMQKLAGMSGEGGDAGIEYEDGKPTSMKKSVKNNMFRYI</sequence>
<reference evidence="2" key="1">
    <citation type="submission" date="2023-06" db="EMBL/GenBank/DDBJ databases">
        <title>Black Yeasts Isolated from many extreme environments.</title>
        <authorList>
            <person name="Coleine C."/>
            <person name="Stajich J.E."/>
            <person name="Selbmann L."/>
        </authorList>
    </citation>
    <scope>NUCLEOTIDE SEQUENCE</scope>
    <source>
        <strain evidence="2">CCFEE 5200</strain>
    </source>
</reference>
<dbReference type="EMBL" id="JAUJLE010000142">
    <property type="protein sequence ID" value="KAK0976103.1"/>
    <property type="molecule type" value="Genomic_DNA"/>
</dbReference>